<proteinExistence type="predicted"/>
<reference evidence="1" key="1">
    <citation type="submission" date="2023-03" db="EMBL/GenBank/DDBJ databases">
        <title>Massive genome expansion in bonnet fungi (Mycena s.s.) driven by repeated elements and novel gene families across ecological guilds.</title>
        <authorList>
            <consortium name="Lawrence Berkeley National Laboratory"/>
            <person name="Harder C.B."/>
            <person name="Miyauchi S."/>
            <person name="Viragh M."/>
            <person name="Kuo A."/>
            <person name="Thoen E."/>
            <person name="Andreopoulos B."/>
            <person name="Lu D."/>
            <person name="Skrede I."/>
            <person name="Drula E."/>
            <person name="Henrissat B."/>
            <person name="Morin E."/>
            <person name="Kohler A."/>
            <person name="Barry K."/>
            <person name="LaButti K."/>
            <person name="Morin E."/>
            <person name="Salamov A."/>
            <person name="Lipzen A."/>
            <person name="Mereny Z."/>
            <person name="Hegedus B."/>
            <person name="Baldrian P."/>
            <person name="Stursova M."/>
            <person name="Weitz H."/>
            <person name="Taylor A."/>
            <person name="Grigoriev I.V."/>
            <person name="Nagy L.G."/>
            <person name="Martin F."/>
            <person name="Kauserud H."/>
        </authorList>
    </citation>
    <scope>NUCLEOTIDE SEQUENCE</scope>
    <source>
        <strain evidence="1">CBHHK002</strain>
    </source>
</reference>
<protein>
    <submittedName>
        <fullName evidence="1">Uncharacterized protein</fullName>
    </submittedName>
</protein>
<name>A0AAD6ZPM9_9AGAR</name>
<keyword evidence="2" id="KW-1185">Reference proteome</keyword>
<feature type="non-terminal residue" evidence="1">
    <location>
        <position position="1"/>
    </location>
</feature>
<dbReference type="EMBL" id="JARIHO010000034">
    <property type="protein sequence ID" value="KAJ7333335.1"/>
    <property type="molecule type" value="Genomic_DNA"/>
</dbReference>
<organism evidence="1 2">
    <name type="scientific">Mycena albidolilacea</name>
    <dbReference type="NCBI Taxonomy" id="1033008"/>
    <lineage>
        <taxon>Eukaryota</taxon>
        <taxon>Fungi</taxon>
        <taxon>Dikarya</taxon>
        <taxon>Basidiomycota</taxon>
        <taxon>Agaricomycotina</taxon>
        <taxon>Agaricomycetes</taxon>
        <taxon>Agaricomycetidae</taxon>
        <taxon>Agaricales</taxon>
        <taxon>Marasmiineae</taxon>
        <taxon>Mycenaceae</taxon>
        <taxon>Mycena</taxon>
    </lineage>
</organism>
<evidence type="ECO:0000313" key="1">
    <source>
        <dbReference type="EMBL" id="KAJ7333335.1"/>
    </source>
</evidence>
<gene>
    <name evidence="1" type="ORF">DFH08DRAFT_708039</name>
</gene>
<evidence type="ECO:0000313" key="2">
    <source>
        <dbReference type="Proteomes" id="UP001218218"/>
    </source>
</evidence>
<dbReference type="AlphaFoldDB" id="A0AAD6ZPM9"/>
<accession>A0AAD6ZPM9</accession>
<sequence>QPVSVLNHPKFKTMIDIAARATNGVIIPGMRSTREEIMNLFHEQMDKLRTCLHVSTK</sequence>
<comment type="caution">
    <text evidence="1">The sequence shown here is derived from an EMBL/GenBank/DDBJ whole genome shotgun (WGS) entry which is preliminary data.</text>
</comment>
<dbReference type="Proteomes" id="UP001218218">
    <property type="component" value="Unassembled WGS sequence"/>
</dbReference>